<keyword evidence="6" id="KW-1185">Reference proteome</keyword>
<dbReference type="Pfam" id="PF00392">
    <property type="entry name" value="GntR"/>
    <property type="match status" value="1"/>
</dbReference>
<feature type="domain" description="HTH gntR-type" evidence="4">
    <location>
        <begin position="1"/>
        <end position="58"/>
    </location>
</feature>
<evidence type="ECO:0000256" key="1">
    <source>
        <dbReference type="ARBA" id="ARBA00023015"/>
    </source>
</evidence>
<protein>
    <submittedName>
        <fullName evidence="5">GntR family transcriptional regulator</fullName>
    </submittedName>
</protein>
<dbReference type="PANTHER" id="PTHR43537:SF5">
    <property type="entry name" value="UXU OPERON TRANSCRIPTIONAL REGULATOR"/>
    <property type="match status" value="1"/>
</dbReference>
<dbReference type="InterPro" id="IPR011711">
    <property type="entry name" value="GntR_C"/>
</dbReference>
<reference evidence="5" key="1">
    <citation type="journal article" date="2014" name="Int. J. Syst. Evol. Microbiol.">
        <title>Complete genome sequence of Corynebacterium casei LMG S-19264T (=DSM 44701T), isolated from a smear-ripened cheese.</title>
        <authorList>
            <consortium name="US DOE Joint Genome Institute (JGI-PGF)"/>
            <person name="Walter F."/>
            <person name="Albersmeier A."/>
            <person name="Kalinowski J."/>
            <person name="Ruckert C."/>
        </authorList>
    </citation>
    <scope>NUCLEOTIDE SEQUENCE</scope>
    <source>
        <strain evidence="5">CGMCC 4.7308</strain>
    </source>
</reference>
<evidence type="ECO:0000259" key="4">
    <source>
        <dbReference type="PROSITE" id="PS50949"/>
    </source>
</evidence>
<dbReference type="PROSITE" id="PS50949">
    <property type="entry name" value="HTH_GNTR"/>
    <property type="match status" value="1"/>
</dbReference>
<keyword evidence="3" id="KW-0804">Transcription</keyword>
<comment type="caution">
    <text evidence="5">The sequence shown here is derived from an EMBL/GenBank/DDBJ whole genome shotgun (WGS) entry which is preliminary data.</text>
</comment>
<evidence type="ECO:0000256" key="2">
    <source>
        <dbReference type="ARBA" id="ARBA00023125"/>
    </source>
</evidence>
<organism evidence="5 6">
    <name type="scientific">Nakamurella endophytica</name>
    <dbReference type="NCBI Taxonomy" id="1748367"/>
    <lineage>
        <taxon>Bacteria</taxon>
        <taxon>Bacillati</taxon>
        <taxon>Actinomycetota</taxon>
        <taxon>Actinomycetes</taxon>
        <taxon>Nakamurellales</taxon>
        <taxon>Nakamurellaceae</taxon>
        <taxon>Nakamurella</taxon>
    </lineage>
</organism>
<proteinExistence type="predicted"/>
<accession>A0A917WE89</accession>
<dbReference type="AlphaFoldDB" id="A0A917WE89"/>
<dbReference type="EMBL" id="BMNA01000002">
    <property type="protein sequence ID" value="GGL94911.1"/>
    <property type="molecule type" value="Genomic_DNA"/>
</dbReference>
<keyword evidence="1" id="KW-0805">Transcription regulation</keyword>
<dbReference type="PANTHER" id="PTHR43537">
    <property type="entry name" value="TRANSCRIPTIONAL REGULATOR, GNTR FAMILY"/>
    <property type="match status" value="1"/>
</dbReference>
<dbReference type="InterPro" id="IPR036390">
    <property type="entry name" value="WH_DNA-bd_sf"/>
</dbReference>
<dbReference type="Pfam" id="PF07729">
    <property type="entry name" value="FCD"/>
    <property type="match status" value="1"/>
</dbReference>
<dbReference type="InterPro" id="IPR000524">
    <property type="entry name" value="Tscrpt_reg_HTH_GntR"/>
</dbReference>
<evidence type="ECO:0000313" key="5">
    <source>
        <dbReference type="EMBL" id="GGL94911.1"/>
    </source>
</evidence>
<dbReference type="Proteomes" id="UP000655208">
    <property type="component" value="Unassembled WGS sequence"/>
</dbReference>
<evidence type="ECO:0000256" key="3">
    <source>
        <dbReference type="ARBA" id="ARBA00023163"/>
    </source>
</evidence>
<dbReference type="Gene3D" id="1.20.120.530">
    <property type="entry name" value="GntR ligand-binding domain-like"/>
    <property type="match status" value="1"/>
</dbReference>
<dbReference type="SMART" id="SM00345">
    <property type="entry name" value="HTH_GNTR"/>
    <property type="match status" value="1"/>
</dbReference>
<dbReference type="InterPro" id="IPR036388">
    <property type="entry name" value="WH-like_DNA-bd_sf"/>
</dbReference>
<dbReference type="SUPFAM" id="SSF46785">
    <property type="entry name" value="Winged helix' DNA-binding domain"/>
    <property type="match status" value="1"/>
</dbReference>
<name>A0A917WE89_9ACTN</name>
<sequence>MRADILGARLQPGQRLMFADLSERYGVSVGVTREALTWLAGQGLVKVTAHQGYMVTPLSLTDLDELTEARLLIEPIVLRLSIAAGTTEWEARVVASHHVLAKSPPPVPADASRRVDALDQWAAAHEAFHQTLFEGCNNERLLKVVQGLAEEAALYRRWSVTLGHTNPNAAAEHEALRDAAVAGDGEAGAKVLIAHISHTRENLHKYSQEHLDNLAG</sequence>
<gene>
    <name evidence="5" type="ORF">GCM10011594_13400</name>
</gene>
<reference evidence="5" key="2">
    <citation type="submission" date="2020-09" db="EMBL/GenBank/DDBJ databases">
        <authorList>
            <person name="Sun Q."/>
            <person name="Zhou Y."/>
        </authorList>
    </citation>
    <scope>NUCLEOTIDE SEQUENCE</scope>
    <source>
        <strain evidence="5">CGMCC 4.7308</strain>
    </source>
</reference>
<dbReference type="GO" id="GO:0003677">
    <property type="term" value="F:DNA binding"/>
    <property type="evidence" value="ECO:0007669"/>
    <property type="project" value="UniProtKB-KW"/>
</dbReference>
<dbReference type="InterPro" id="IPR008920">
    <property type="entry name" value="TF_FadR/GntR_C"/>
</dbReference>
<keyword evidence="2" id="KW-0238">DNA-binding</keyword>
<dbReference type="Gene3D" id="1.10.10.10">
    <property type="entry name" value="Winged helix-like DNA-binding domain superfamily/Winged helix DNA-binding domain"/>
    <property type="match status" value="1"/>
</dbReference>
<dbReference type="GO" id="GO:0003700">
    <property type="term" value="F:DNA-binding transcription factor activity"/>
    <property type="evidence" value="ECO:0007669"/>
    <property type="project" value="InterPro"/>
</dbReference>
<evidence type="ECO:0000313" key="6">
    <source>
        <dbReference type="Proteomes" id="UP000655208"/>
    </source>
</evidence>
<dbReference type="SUPFAM" id="SSF48008">
    <property type="entry name" value="GntR ligand-binding domain-like"/>
    <property type="match status" value="1"/>
</dbReference>
<dbReference type="SMART" id="SM00895">
    <property type="entry name" value="FCD"/>
    <property type="match status" value="1"/>
</dbReference>